<dbReference type="PANTHER" id="PTHR33223:SF10">
    <property type="entry name" value="AMINOTRANSFERASE-LIKE PLANT MOBILE DOMAIN-CONTAINING PROTEIN"/>
    <property type="match status" value="1"/>
</dbReference>
<dbReference type="PANTHER" id="PTHR33223">
    <property type="entry name" value="CCHC-TYPE DOMAIN-CONTAINING PROTEIN"/>
    <property type="match status" value="1"/>
</dbReference>
<feature type="domain" description="Retrotransposon gag" evidence="2">
    <location>
        <begin position="206"/>
        <end position="286"/>
    </location>
</feature>
<feature type="compositionally biased region" description="Basic and acidic residues" evidence="1">
    <location>
        <begin position="73"/>
        <end position="93"/>
    </location>
</feature>
<comment type="caution">
    <text evidence="3">The sequence shown here is derived from an EMBL/GenBank/DDBJ whole genome shotgun (WGS) entry which is preliminary data.</text>
</comment>
<proteinExistence type="predicted"/>
<evidence type="ECO:0000259" key="2">
    <source>
        <dbReference type="Pfam" id="PF03732"/>
    </source>
</evidence>
<feature type="region of interest" description="Disordered" evidence="1">
    <location>
        <begin position="27"/>
        <end position="55"/>
    </location>
</feature>
<feature type="compositionally biased region" description="Basic residues" evidence="1">
    <location>
        <begin position="95"/>
        <end position="116"/>
    </location>
</feature>
<evidence type="ECO:0000313" key="4">
    <source>
        <dbReference type="Proteomes" id="UP000634136"/>
    </source>
</evidence>
<organism evidence="3 4">
    <name type="scientific">Senna tora</name>
    <dbReference type="NCBI Taxonomy" id="362788"/>
    <lineage>
        <taxon>Eukaryota</taxon>
        <taxon>Viridiplantae</taxon>
        <taxon>Streptophyta</taxon>
        <taxon>Embryophyta</taxon>
        <taxon>Tracheophyta</taxon>
        <taxon>Spermatophyta</taxon>
        <taxon>Magnoliopsida</taxon>
        <taxon>eudicotyledons</taxon>
        <taxon>Gunneridae</taxon>
        <taxon>Pentapetalae</taxon>
        <taxon>rosids</taxon>
        <taxon>fabids</taxon>
        <taxon>Fabales</taxon>
        <taxon>Fabaceae</taxon>
        <taxon>Caesalpinioideae</taxon>
        <taxon>Cassia clade</taxon>
        <taxon>Senna</taxon>
    </lineage>
</organism>
<reference evidence="3" key="1">
    <citation type="submission" date="2020-09" db="EMBL/GenBank/DDBJ databases">
        <title>Genome-Enabled Discovery of Anthraquinone Biosynthesis in Senna tora.</title>
        <authorList>
            <person name="Kang S.-H."/>
            <person name="Pandey R.P."/>
            <person name="Lee C.-M."/>
            <person name="Sim J.-S."/>
            <person name="Jeong J.-T."/>
            <person name="Choi B.-S."/>
            <person name="Jung M."/>
            <person name="Ginzburg D."/>
            <person name="Zhao K."/>
            <person name="Won S.Y."/>
            <person name="Oh T.-J."/>
            <person name="Yu Y."/>
            <person name="Kim N.-H."/>
            <person name="Lee O.R."/>
            <person name="Lee T.-H."/>
            <person name="Bashyal P."/>
            <person name="Kim T.-S."/>
            <person name="Lee W.-H."/>
            <person name="Kawkins C."/>
            <person name="Kim C.-K."/>
            <person name="Kim J.S."/>
            <person name="Ahn B.O."/>
            <person name="Rhee S.Y."/>
            <person name="Sohng J.K."/>
        </authorList>
    </citation>
    <scope>NUCLEOTIDE SEQUENCE</scope>
    <source>
        <tissue evidence="3">Leaf</tissue>
    </source>
</reference>
<sequence>MGSRRAEEGAAEEPVVDRTTALLAALTARRTAQEKARGAAAGSTPEQGSVNLPLDPRDDAMIALLEQQKLLKEELDRMRQKMGDKDGQEDNSKRQGSHRTSHRSRSRKKGGSKRRRGDRESDRGSSGSRSRNSSSSSDSTGYTPPKKNKKKKYPFVDSIMEVAMPKLRTPTQLKHYDGMADPVAHVNSFKAAMLYAGDPDEVMCRAFPSTLDGDAQLWFSDLPSRSISSFKQLSKRFTSYFATSRTIKRTAHCLKNVVQGKDESLKDFLIRFTKEGRQIQGLKMEPPRTMAEMLSRCTKYIAFEEVEQAKGGGSPAKELAEPSRSRSEGYRREDRRDERSRRDRRQKVPYSVPRDEGKTEGSTSIMSSELADPRKKEEERRPNPEGEMETVDLWVEKPYLVKAVVPSPLHSPGTVLRKGPHVLFLLLQGFLQQRIITQQLYWHALEPEPPHSGPRNAPLAPATPSEHFPIEPSTVAHQNGEKPPQAEAVPTLSPPQGGPFPSGCFLRTASPSLG</sequence>
<dbReference type="InterPro" id="IPR005162">
    <property type="entry name" value="Retrotrans_gag_dom"/>
</dbReference>
<evidence type="ECO:0000313" key="3">
    <source>
        <dbReference type="EMBL" id="KAF7838162.1"/>
    </source>
</evidence>
<dbReference type="AlphaFoldDB" id="A0A834X4C5"/>
<name>A0A834X4C5_9FABA</name>
<accession>A0A834X4C5</accession>
<evidence type="ECO:0000256" key="1">
    <source>
        <dbReference type="SAM" id="MobiDB-lite"/>
    </source>
</evidence>
<feature type="compositionally biased region" description="Basic and acidic residues" evidence="1">
    <location>
        <begin position="318"/>
        <end position="341"/>
    </location>
</feature>
<dbReference type="OrthoDB" id="1436372at2759"/>
<feature type="compositionally biased region" description="Basic and acidic residues" evidence="1">
    <location>
        <begin position="371"/>
        <end position="384"/>
    </location>
</feature>
<feature type="region of interest" description="Disordered" evidence="1">
    <location>
        <begin position="73"/>
        <end position="154"/>
    </location>
</feature>
<dbReference type="EMBL" id="JAAIUW010000003">
    <property type="protein sequence ID" value="KAF7838162.1"/>
    <property type="molecule type" value="Genomic_DNA"/>
</dbReference>
<protein>
    <recommendedName>
        <fullName evidence="2">Retrotransposon gag domain-containing protein</fullName>
    </recommendedName>
</protein>
<feature type="region of interest" description="Disordered" evidence="1">
    <location>
        <begin position="311"/>
        <end position="389"/>
    </location>
</feature>
<dbReference type="Proteomes" id="UP000634136">
    <property type="component" value="Unassembled WGS sequence"/>
</dbReference>
<feature type="compositionally biased region" description="Low complexity" evidence="1">
    <location>
        <begin position="124"/>
        <end position="141"/>
    </location>
</feature>
<gene>
    <name evidence="3" type="ORF">G2W53_006644</name>
</gene>
<feature type="region of interest" description="Disordered" evidence="1">
    <location>
        <begin position="449"/>
        <end position="514"/>
    </location>
</feature>
<keyword evidence="4" id="KW-1185">Reference proteome</keyword>
<dbReference type="Pfam" id="PF03732">
    <property type="entry name" value="Retrotrans_gag"/>
    <property type="match status" value="1"/>
</dbReference>